<organism evidence="1 2">
    <name type="scientific">Parathielavia hyrcaniae</name>
    <dbReference type="NCBI Taxonomy" id="113614"/>
    <lineage>
        <taxon>Eukaryota</taxon>
        <taxon>Fungi</taxon>
        <taxon>Dikarya</taxon>
        <taxon>Ascomycota</taxon>
        <taxon>Pezizomycotina</taxon>
        <taxon>Sordariomycetes</taxon>
        <taxon>Sordariomycetidae</taxon>
        <taxon>Sordariales</taxon>
        <taxon>Chaetomiaceae</taxon>
        <taxon>Parathielavia</taxon>
    </lineage>
</organism>
<reference evidence="1" key="1">
    <citation type="journal article" date="2023" name="Mol. Phylogenet. Evol.">
        <title>Genome-scale phylogeny and comparative genomics of the fungal order Sordariales.</title>
        <authorList>
            <person name="Hensen N."/>
            <person name="Bonometti L."/>
            <person name="Westerberg I."/>
            <person name="Brannstrom I.O."/>
            <person name="Guillou S."/>
            <person name="Cros-Aarteil S."/>
            <person name="Calhoun S."/>
            <person name="Haridas S."/>
            <person name="Kuo A."/>
            <person name="Mondo S."/>
            <person name="Pangilinan J."/>
            <person name="Riley R."/>
            <person name="LaButti K."/>
            <person name="Andreopoulos B."/>
            <person name="Lipzen A."/>
            <person name="Chen C."/>
            <person name="Yan M."/>
            <person name="Daum C."/>
            <person name="Ng V."/>
            <person name="Clum A."/>
            <person name="Steindorff A."/>
            <person name="Ohm R.A."/>
            <person name="Martin F."/>
            <person name="Silar P."/>
            <person name="Natvig D.O."/>
            <person name="Lalanne C."/>
            <person name="Gautier V."/>
            <person name="Ament-Velasquez S.L."/>
            <person name="Kruys A."/>
            <person name="Hutchinson M.I."/>
            <person name="Powell A.J."/>
            <person name="Barry K."/>
            <person name="Miller A.N."/>
            <person name="Grigoriev I.V."/>
            <person name="Debuchy R."/>
            <person name="Gladieux P."/>
            <person name="Hiltunen Thoren M."/>
            <person name="Johannesson H."/>
        </authorList>
    </citation>
    <scope>NUCLEOTIDE SEQUENCE</scope>
    <source>
        <strain evidence="1">CBS 757.83</strain>
    </source>
</reference>
<gene>
    <name evidence="1" type="ORF">N658DRAFT_501081</name>
</gene>
<dbReference type="EMBL" id="MU863692">
    <property type="protein sequence ID" value="KAK4096907.1"/>
    <property type="molecule type" value="Genomic_DNA"/>
</dbReference>
<reference evidence="1" key="2">
    <citation type="submission" date="2023-05" db="EMBL/GenBank/DDBJ databases">
        <authorList>
            <consortium name="Lawrence Berkeley National Laboratory"/>
            <person name="Steindorff A."/>
            <person name="Hensen N."/>
            <person name="Bonometti L."/>
            <person name="Westerberg I."/>
            <person name="Brannstrom I.O."/>
            <person name="Guillou S."/>
            <person name="Cros-Aarteil S."/>
            <person name="Calhoun S."/>
            <person name="Haridas S."/>
            <person name="Kuo A."/>
            <person name="Mondo S."/>
            <person name="Pangilinan J."/>
            <person name="Riley R."/>
            <person name="Labutti K."/>
            <person name="Andreopoulos B."/>
            <person name="Lipzen A."/>
            <person name="Chen C."/>
            <person name="Yanf M."/>
            <person name="Daum C."/>
            <person name="Ng V."/>
            <person name="Clum A."/>
            <person name="Ohm R."/>
            <person name="Martin F."/>
            <person name="Silar P."/>
            <person name="Natvig D."/>
            <person name="Lalanne C."/>
            <person name="Gautier V."/>
            <person name="Ament-Velasquez S.L."/>
            <person name="Kruys A."/>
            <person name="Hutchinson M.I."/>
            <person name="Powell A.J."/>
            <person name="Barry K."/>
            <person name="Miller A.N."/>
            <person name="Grigoriev I.V."/>
            <person name="Debuchy R."/>
            <person name="Gladieux P."/>
            <person name="Thoren M.H."/>
            <person name="Johannesson H."/>
        </authorList>
    </citation>
    <scope>NUCLEOTIDE SEQUENCE</scope>
    <source>
        <strain evidence="1">CBS 757.83</strain>
    </source>
</reference>
<sequence length="65" mass="7605">MEQLRANLQRVQEEFKNLKSITTSFFKSLNSRQGAQSRLHTTHQGTWRLQYRDLGALFTRGLLPV</sequence>
<name>A0AAN6PWN3_9PEZI</name>
<accession>A0AAN6PWN3</accession>
<comment type="caution">
    <text evidence="1">The sequence shown here is derived from an EMBL/GenBank/DDBJ whole genome shotgun (WGS) entry which is preliminary data.</text>
</comment>
<keyword evidence="2" id="KW-1185">Reference proteome</keyword>
<evidence type="ECO:0000313" key="1">
    <source>
        <dbReference type="EMBL" id="KAK4096907.1"/>
    </source>
</evidence>
<evidence type="ECO:0000313" key="2">
    <source>
        <dbReference type="Proteomes" id="UP001305647"/>
    </source>
</evidence>
<dbReference type="AlphaFoldDB" id="A0AAN6PWN3"/>
<dbReference type="Proteomes" id="UP001305647">
    <property type="component" value="Unassembled WGS sequence"/>
</dbReference>
<protein>
    <submittedName>
        <fullName evidence="1">Uncharacterized protein</fullName>
    </submittedName>
</protein>
<proteinExistence type="predicted"/>